<feature type="compositionally biased region" description="Basic and acidic residues" evidence="1">
    <location>
        <begin position="35"/>
        <end position="63"/>
    </location>
</feature>
<proteinExistence type="predicted"/>
<organism evidence="2 3">
    <name type="scientific">Promicromonospora citrea</name>
    <dbReference type="NCBI Taxonomy" id="43677"/>
    <lineage>
        <taxon>Bacteria</taxon>
        <taxon>Bacillati</taxon>
        <taxon>Actinomycetota</taxon>
        <taxon>Actinomycetes</taxon>
        <taxon>Micrococcales</taxon>
        <taxon>Promicromonosporaceae</taxon>
        <taxon>Promicromonospora</taxon>
    </lineage>
</organism>
<sequence>MTAARPTASADELIAAGGLVPPAQPYDGEQVEEAPESRLPQDFRELLDAGGDVGHRDGEEWRRVGPRATERGSPAVSR</sequence>
<protein>
    <submittedName>
        <fullName evidence="2">Uncharacterized protein</fullName>
    </submittedName>
</protein>
<evidence type="ECO:0000313" key="3">
    <source>
        <dbReference type="Proteomes" id="UP000655589"/>
    </source>
</evidence>
<accession>A0A8H9GPQ9</accession>
<name>A0A8H9GPQ9_9MICO</name>
<gene>
    <name evidence="2" type="ORF">GCM10010102_43970</name>
</gene>
<evidence type="ECO:0000313" key="2">
    <source>
        <dbReference type="EMBL" id="GGM43715.1"/>
    </source>
</evidence>
<reference evidence="2" key="2">
    <citation type="submission" date="2020-09" db="EMBL/GenBank/DDBJ databases">
        <authorList>
            <person name="Sun Q."/>
            <person name="Ohkuma M."/>
        </authorList>
    </citation>
    <scope>NUCLEOTIDE SEQUENCE</scope>
    <source>
        <strain evidence="2">JCM 3051</strain>
    </source>
</reference>
<comment type="caution">
    <text evidence="2">The sequence shown here is derived from an EMBL/GenBank/DDBJ whole genome shotgun (WGS) entry which is preliminary data.</text>
</comment>
<dbReference type="EMBL" id="BMPT01000028">
    <property type="protein sequence ID" value="GGM43715.1"/>
    <property type="molecule type" value="Genomic_DNA"/>
</dbReference>
<reference evidence="2" key="1">
    <citation type="journal article" date="2014" name="Int. J. Syst. Evol. Microbiol.">
        <title>Complete genome sequence of Corynebacterium casei LMG S-19264T (=DSM 44701T), isolated from a smear-ripened cheese.</title>
        <authorList>
            <consortium name="US DOE Joint Genome Institute (JGI-PGF)"/>
            <person name="Walter F."/>
            <person name="Albersmeier A."/>
            <person name="Kalinowski J."/>
            <person name="Ruckert C."/>
        </authorList>
    </citation>
    <scope>NUCLEOTIDE SEQUENCE</scope>
    <source>
        <strain evidence="2">JCM 3051</strain>
    </source>
</reference>
<feature type="region of interest" description="Disordered" evidence="1">
    <location>
        <begin position="1"/>
        <end position="78"/>
    </location>
</feature>
<keyword evidence="3" id="KW-1185">Reference proteome</keyword>
<dbReference type="RefSeq" id="WP_171104299.1">
    <property type="nucleotide sequence ID" value="NZ_BMPT01000028.1"/>
</dbReference>
<dbReference type="AlphaFoldDB" id="A0A8H9GPQ9"/>
<evidence type="ECO:0000256" key="1">
    <source>
        <dbReference type="SAM" id="MobiDB-lite"/>
    </source>
</evidence>
<dbReference type="Proteomes" id="UP000655589">
    <property type="component" value="Unassembled WGS sequence"/>
</dbReference>